<accession>A0AAV5EUP2</accession>
<evidence type="ECO:0000313" key="1">
    <source>
        <dbReference type="EMBL" id="GJN26122.1"/>
    </source>
</evidence>
<evidence type="ECO:0000313" key="2">
    <source>
        <dbReference type="Proteomes" id="UP001054889"/>
    </source>
</evidence>
<reference evidence="1" key="2">
    <citation type="submission" date="2021-12" db="EMBL/GenBank/DDBJ databases">
        <title>Resequencing data analysis of finger millet.</title>
        <authorList>
            <person name="Hatakeyama M."/>
            <person name="Aluri S."/>
            <person name="Balachadran M.T."/>
            <person name="Sivarajan S.R."/>
            <person name="Poveda L."/>
            <person name="Shimizu-Inatsugi R."/>
            <person name="Schlapbach R."/>
            <person name="Sreeman S.M."/>
            <person name="Shimizu K.K."/>
        </authorList>
    </citation>
    <scope>NUCLEOTIDE SEQUENCE</scope>
</reference>
<sequence>MSSILQSHVYPRFGRVFRALARFKSLLLDALGKTKRPGGVPWSSSRGKKHAISYHARSKIASFMMTKPHSSSWAGGSSSSAPAKKKLDVSHDSAAWNVVVPAGAVDGAGEYCGYLRWLEEEETHADEVLVVEEEEDDVDHAAGGGSEFNEIDRLAEKFIARCHAKFLLEKQESYRRYQEMMARSV</sequence>
<comment type="caution">
    <text evidence="1">The sequence shown here is derived from an EMBL/GenBank/DDBJ whole genome shotgun (WGS) entry which is preliminary data.</text>
</comment>
<proteinExistence type="predicted"/>
<name>A0AAV5EUP2_ELECO</name>
<dbReference type="Pfam" id="PF05553">
    <property type="entry name" value="DUF761"/>
    <property type="match status" value="1"/>
</dbReference>
<dbReference type="InterPro" id="IPR008480">
    <property type="entry name" value="DUF761_pln"/>
</dbReference>
<dbReference type="EMBL" id="BQKI01000079">
    <property type="protein sequence ID" value="GJN26122.1"/>
    <property type="molecule type" value="Genomic_DNA"/>
</dbReference>
<dbReference type="AlphaFoldDB" id="A0AAV5EUP2"/>
<protein>
    <submittedName>
        <fullName evidence="1">Uncharacterized protein</fullName>
    </submittedName>
</protein>
<dbReference type="PANTHER" id="PTHR33450">
    <property type="entry name" value="EMB|CAB67623.1-RELATED"/>
    <property type="match status" value="1"/>
</dbReference>
<organism evidence="1 2">
    <name type="scientific">Eleusine coracana subsp. coracana</name>
    <dbReference type="NCBI Taxonomy" id="191504"/>
    <lineage>
        <taxon>Eukaryota</taxon>
        <taxon>Viridiplantae</taxon>
        <taxon>Streptophyta</taxon>
        <taxon>Embryophyta</taxon>
        <taxon>Tracheophyta</taxon>
        <taxon>Spermatophyta</taxon>
        <taxon>Magnoliopsida</taxon>
        <taxon>Liliopsida</taxon>
        <taxon>Poales</taxon>
        <taxon>Poaceae</taxon>
        <taxon>PACMAD clade</taxon>
        <taxon>Chloridoideae</taxon>
        <taxon>Cynodonteae</taxon>
        <taxon>Eleusininae</taxon>
        <taxon>Eleusine</taxon>
    </lineage>
</organism>
<keyword evidence="2" id="KW-1185">Reference proteome</keyword>
<dbReference type="PANTHER" id="PTHR33450:SF4">
    <property type="entry name" value="OS04G0665666 PROTEIN"/>
    <property type="match status" value="1"/>
</dbReference>
<reference evidence="1" key="1">
    <citation type="journal article" date="2018" name="DNA Res.">
        <title>Multiple hybrid de novo genome assembly of finger millet, an orphan allotetraploid crop.</title>
        <authorList>
            <person name="Hatakeyama M."/>
            <person name="Aluri S."/>
            <person name="Balachadran M.T."/>
            <person name="Sivarajan S.R."/>
            <person name="Patrignani A."/>
            <person name="Gruter S."/>
            <person name="Poveda L."/>
            <person name="Shimizu-Inatsugi R."/>
            <person name="Baeten J."/>
            <person name="Francoijs K.J."/>
            <person name="Nataraja K.N."/>
            <person name="Reddy Y.A.N."/>
            <person name="Phadnis S."/>
            <person name="Ravikumar R.L."/>
            <person name="Schlapbach R."/>
            <person name="Sreeman S.M."/>
            <person name="Shimizu K.K."/>
        </authorList>
    </citation>
    <scope>NUCLEOTIDE SEQUENCE</scope>
</reference>
<dbReference type="Proteomes" id="UP001054889">
    <property type="component" value="Unassembled WGS sequence"/>
</dbReference>
<gene>
    <name evidence="1" type="primary">gb14025</name>
    <name evidence="1" type="ORF">PR202_gb14025</name>
</gene>